<dbReference type="SUPFAM" id="SSF54001">
    <property type="entry name" value="Cysteine proteinases"/>
    <property type="match status" value="1"/>
</dbReference>
<evidence type="ECO:0000313" key="2">
    <source>
        <dbReference type="Proteomes" id="UP000726737"/>
    </source>
</evidence>
<name>A0A9P6TV00_9FUNG</name>
<evidence type="ECO:0008006" key="3">
    <source>
        <dbReference type="Google" id="ProtNLM"/>
    </source>
</evidence>
<dbReference type="Proteomes" id="UP000726737">
    <property type="component" value="Unassembled WGS sequence"/>
</dbReference>
<proteinExistence type="predicted"/>
<gene>
    <name evidence="1" type="ORF">BG011_001047</name>
</gene>
<protein>
    <recommendedName>
        <fullName evidence="3">Ubiquitin-like protease family profile domain-containing protein</fullName>
    </recommendedName>
</protein>
<organism evidence="1 2">
    <name type="scientific">Mortierella polycephala</name>
    <dbReference type="NCBI Taxonomy" id="41804"/>
    <lineage>
        <taxon>Eukaryota</taxon>
        <taxon>Fungi</taxon>
        <taxon>Fungi incertae sedis</taxon>
        <taxon>Mucoromycota</taxon>
        <taxon>Mortierellomycotina</taxon>
        <taxon>Mortierellomycetes</taxon>
        <taxon>Mortierellales</taxon>
        <taxon>Mortierellaceae</taxon>
        <taxon>Mortierella</taxon>
    </lineage>
</organism>
<sequence>MVDWLDDASDADTTFVKALRSTFLTAPASLTFRPCQNIRFDLPTALRFQRECWLNDTAVNSLLHVVLNKLNSQGDYLMVTTYQYELLRKYLTQQDPVSTSLTSPPHHLSLERVHTMQAAAEESRNRGYNKDVKAFGIINVNNNNWAVSCIDFVQQQISLGHSLNRGKVERYLGVWITITTWLKSGNIDLNSWPKQLSRFPVSQQPVSSGSCGVIACNAIEHHLDNTVVSWTPARNADVQTTF</sequence>
<comment type="caution">
    <text evidence="1">The sequence shown here is derived from an EMBL/GenBank/DDBJ whole genome shotgun (WGS) entry which is preliminary data.</text>
</comment>
<keyword evidence="2" id="KW-1185">Reference proteome</keyword>
<dbReference type="EMBL" id="JAAAJA010001250">
    <property type="protein sequence ID" value="KAG0247709.1"/>
    <property type="molecule type" value="Genomic_DNA"/>
</dbReference>
<dbReference type="Gene3D" id="3.40.395.10">
    <property type="entry name" value="Adenoviral Proteinase, Chain A"/>
    <property type="match status" value="1"/>
</dbReference>
<evidence type="ECO:0000313" key="1">
    <source>
        <dbReference type="EMBL" id="KAG0247709.1"/>
    </source>
</evidence>
<dbReference type="InterPro" id="IPR038765">
    <property type="entry name" value="Papain-like_cys_pep_sf"/>
</dbReference>
<dbReference type="OrthoDB" id="2447396at2759"/>
<dbReference type="AlphaFoldDB" id="A0A9P6TV00"/>
<accession>A0A9P6TV00</accession>
<reference evidence="1" key="1">
    <citation type="journal article" date="2020" name="Fungal Divers.">
        <title>Resolving the Mortierellaceae phylogeny through synthesis of multi-gene phylogenetics and phylogenomics.</title>
        <authorList>
            <person name="Vandepol N."/>
            <person name="Liber J."/>
            <person name="Desiro A."/>
            <person name="Na H."/>
            <person name="Kennedy M."/>
            <person name="Barry K."/>
            <person name="Grigoriev I.V."/>
            <person name="Miller A.N."/>
            <person name="O'Donnell K."/>
            <person name="Stajich J.E."/>
            <person name="Bonito G."/>
        </authorList>
    </citation>
    <scope>NUCLEOTIDE SEQUENCE</scope>
    <source>
        <strain evidence="1">KOD948</strain>
    </source>
</reference>